<gene>
    <name evidence="1" type="ORF">Pfra01_000123900</name>
</gene>
<proteinExistence type="predicted"/>
<sequence length="84" mass="9057">MLANTSRAGKVSGLVRKYEQRSAAHRYVFRYLLGTDGLVASELGSDGKVTVELGTDGNVIIELGADGQTEPGWTQIELWDTTAD</sequence>
<comment type="caution">
    <text evidence="1">The sequence shown here is derived from an EMBL/GenBank/DDBJ whole genome shotgun (WGS) entry which is preliminary data.</text>
</comment>
<name>A0A9W6WL11_9STRA</name>
<dbReference type="Proteomes" id="UP001165121">
    <property type="component" value="Unassembled WGS sequence"/>
</dbReference>
<reference evidence="1" key="1">
    <citation type="submission" date="2023-04" db="EMBL/GenBank/DDBJ databases">
        <title>Phytophthora fragariaefolia NBRC 109709.</title>
        <authorList>
            <person name="Ichikawa N."/>
            <person name="Sato H."/>
            <person name="Tonouchi N."/>
        </authorList>
    </citation>
    <scope>NUCLEOTIDE SEQUENCE</scope>
    <source>
        <strain evidence="1">NBRC 109709</strain>
    </source>
</reference>
<dbReference type="OrthoDB" id="6380246at2759"/>
<evidence type="ECO:0000313" key="1">
    <source>
        <dbReference type="EMBL" id="GMF17481.1"/>
    </source>
</evidence>
<organism evidence="1 2">
    <name type="scientific">Phytophthora fragariaefolia</name>
    <dbReference type="NCBI Taxonomy" id="1490495"/>
    <lineage>
        <taxon>Eukaryota</taxon>
        <taxon>Sar</taxon>
        <taxon>Stramenopiles</taxon>
        <taxon>Oomycota</taxon>
        <taxon>Peronosporomycetes</taxon>
        <taxon>Peronosporales</taxon>
        <taxon>Peronosporaceae</taxon>
        <taxon>Phytophthora</taxon>
    </lineage>
</organism>
<protein>
    <submittedName>
        <fullName evidence="1">Unnamed protein product</fullName>
    </submittedName>
</protein>
<dbReference type="EMBL" id="BSXT01000093">
    <property type="protein sequence ID" value="GMF17481.1"/>
    <property type="molecule type" value="Genomic_DNA"/>
</dbReference>
<accession>A0A9W6WL11</accession>
<evidence type="ECO:0000313" key="2">
    <source>
        <dbReference type="Proteomes" id="UP001165121"/>
    </source>
</evidence>
<dbReference type="AlphaFoldDB" id="A0A9W6WL11"/>
<keyword evidence="2" id="KW-1185">Reference proteome</keyword>